<dbReference type="PANTHER" id="PTHR42029">
    <property type="entry name" value="AN04G07800"/>
    <property type="match status" value="1"/>
</dbReference>
<feature type="transmembrane region" description="Helical" evidence="2">
    <location>
        <begin position="46"/>
        <end position="66"/>
    </location>
</feature>
<organism evidence="3 4">
    <name type="scientific">Talaromyces pinophilus</name>
    <name type="common">Penicillium pinophilum</name>
    <dbReference type="NCBI Taxonomy" id="128442"/>
    <lineage>
        <taxon>Eukaryota</taxon>
        <taxon>Fungi</taxon>
        <taxon>Dikarya</taxon>
        <taxon>Ascomycota</taxon>
        <taxon>Pezizomycotina</taxon>
        <taxon>Eurotiomycetes</taxon>
        <taxon>Eurotiomycetidae</taxon>
        <taxon>Eurotiales</taxon>
        <taxon>Trichocomaceae</taxon>
        <taxon>Talaromyces</taxon>
        <taxon>Talaromyces sect. Talaromyces</taxon>
    </lineage>
</organism>
<proteinExistence type="predicted"/>
<evidence type="ECO:0000313" key="3">
    <source>
        <dbReference type="EMBL" id="GAM37180.1"/>
    </source>
</evidence>
<feature type="transmembrane region" description="Helical" evidence="2">
    <location>
        <begin position="20"/>
        <end position="39"/>
    </location>
</feature>
<dbReference type="EMBL" id="DF933818">
    <property type="protein sequence ID" value="GAM37180.1"/>
    <property type="molecule type" value="Genomic_DNA"/>
</dbReference>
<feature type="transmembrane region" description="Helical" evidence="2">
    <location>
        <begin position="108"/>
        <end position="129"/>
    </location>
</feature>
<accession>A0A6V8H7U0</accession>
<protein>
    <submittedName>
        <fullName evidence="3">Uncharacterized protein</fullName>
    </submittedName>
</protein>
<comment type="caution">
    <text evidence="3">The sequence shown here is derived from an EMBL/GenBank/DDBJ whole genome shotgun (WGS) entry which is preliminary data.</text>
</comment>
<dbReference type="PANTHER" id="PTHR42029:SF3">
    <property type="entry name" value="AN04G07800"/>
    <property type="match status" value="1"/>
</dbReference>
<dbReference type="AlphaFoldDB" id="A0A6V8H7U0"/>
<feature type="transmembrane region" description="Helical" evidence="2">
    <location>
        <begin position="149"/>
        <end position="167"/>
    </location>
</feature>
<feature type="region of interest" description="Disordered" evidence="1">
    <location>
        <begin position="260"/>
        <end position="284"/>
    </location>
</feature>
<evidence type="ECO:0000256" key="2">
    <source>
        <dbReference type="SAM" id="Phobius"/>
    </source>
</evidence>
<keyword evidence="2" id="KW-1133">Transmembrane helix</keyword>
<evidence type="ECO:0000313" key="4">
    <source>
        <dbReference type="Proteomes" id="UP000053095"/>
    </source>
</evidence>
<keyword evidence="2" id="KW-0472">Membrane</keyword>
<sequence>MSTAGPADRPTEPEALVLEAWSQGLMVGALVVMAALTIANMRKGVLLHKLILAELILGMGHGTWIFTTFPVYGWLLSASAMLLFCSWSLHNVIAWMKNRPFLSRRLSAFYIGTVILVQPYWIVELYSIFCFFNNIGNTEMFLKLRPWEPLFRDPWWLFTSCSLLYIVKKEYDFGLLELIRISPRFGVMLFSMCASLIFVVFDILSVTGVIHLGLATGVEPFWKLSFIFKCLSDIVILDDFKTALDRIRSYWMRRIDSSRSLTGADDRPSRGSRGSRGCRSRPSEAVKDLESAIALPPLMEPSVAAATSHNELDFLSQPQSRVHGAGSDSAGESTLHPLATYPSRYGAENLENFYGGLRSSI</sequence>
<reference evidence="4" key="1">
    <citation type="journal article" date="2015" name="Genome Announc.">
        <title>Draft genome sequence of Talaromyces cellulolyticus strain Y-94, a source of lignocellulosic biomass-degrading enzymes.</title>
        <authorList>
            <person name="Fujii T."/>
            <person name="Koike H."/>
            <person name="Sawayama S."/>
            <person name="Yano S."/>
            <person name="Inoue H."/>
        </authorList>
    </citation>
    <scope>NUCLEOTIDE SEQUENCE [LARGE SCALE GENOMIC DNA]</scope>
    <source>
        <strain evidence="4">Y-94</strain>
    </source>
</reference>
<dbReference type="Proteomes" id="UP000053095">
    <property type="component" value="Unassembled WGS sequence"/>
</dbReference>
<keyword evidence="4" id="KW-1185">Reference proteome</keyword>
<evidence type="ECO:0000256" key="1">
    <source>
        <dbReference type="SAM" id="MobiDB-lite"/>
    </source>
</evidence>
<keyword evidence="2" id="KW-0812">Transmembrane</keyword>
<feature type="transmembrane region" description="Helical" evidence="2">
    <location>
        <begin position="72"/>
        <end position="96"/>
    </location>
</feature>
<name>A0A6V8H7U0_TALPI</name>
<feature type="transmembrane region" description="Helical" evidence="2">
    <location>
        <begin position="187"/>
        <end position="214"/>
    </location>
</feature>
<gene>
    <name evidence="3" type="ORF">TCE0_022f06877</name>
</gene>